<dbReference type="Pfam" id="PF11397">
    <property type="entry name" value="GlcNAc"/>
    <property type="match status" value="2"/>
</dbReference>
<keyword evidence="3" id="KW-0328">Glycosyltransferase</keyword>
<gene>
    <name evidence="3" type="ORF">QTG54_012579</name>
</gene>
<feature type="transmembrane region" description="Helical" evidence="2">
    <location>
        <begin position="71"/>
        <end position="93"/>
    </location>
</feature>
<name>A0AAD9D797_9STRA</name>
<proteinExistence type="predicted"/>
<keyword evidence="2" id="KW-0812">Transmembrane</keyword>
<dbReference type="Proteomes" id="UP001224775">
    <property type="component" value="Unassembled WGS sequence"/>
</dbReference>
<dbReference type="EMBL" id="JATAAI010000028">
    <property type="protein sequence ID" value="KAK1736557.1"/>
    <property type="molecule type" value="Genomic_DNA"/>
</dbReference>
<feature type="region of interest" description="Disordered" evidence="1">
    <location>
        <begin position="143"/>
        <end position="167"/>
    </location>
</feature>
<accession>A0AAD9D797</accession>
<keyword evidence="3" id="KW-0808">Transferase</keyword>
<dbReference type="PANTHER" id="PTHR34496:SF6">
    <property type="entry name" value="GLYCOSYLTRANSFERASE 2-LIKE DOMAIN-CONTAINING PROTEIN"/>
    <property type="match status" value="1"/>
</dbReference>
<feature type="compositionally biased region" description="Basic residues" evidence="1">
    <location>
        <begin position="45"/>
        <end position="62"/>
    </location>
</feature>
<organism evidence="3 4">
    <name type="scientific">Skeletonema marinoi</name>
    <dbReference type="NCBI Taxonomy" id="267567"/>
    <lineage>
        <taxon>Eukaryota</taxon>
        <taxon>Sar</taxon>
        <taxon>Stramenopiles</taxon>
        <taxon>Ochrophyta</taxon>
        <taxon>Bacillariophyta</taxon>
        <taxon>Coscinodiscophyceae</taxon>
        <taxon>Thalassiosirophycidae</taxon>
        <taxon>Thalassiosirales</taxon>
        <taxon>Skeletonemataceae</taxon>
        <taxon>Skeletonema</taxon>
        <taxon>Skeletonema marinoi-dohrnii complex</taxon>
    </lineage>
</organism>
<protein>
    <submittedName>
        <fullName evidence="3">Glycosyltransferase (GlcNAc)</fullName>
        <ecNumber evidence="3">2.4.1.229</ecNumber>
    </submittedName>
</protein>
<keyword evidence="4" id="KW-1185">Reference proteome</keyword>
<dbReference type="GO" id="GO:0033830">
    <property type="term" value="F:Skp1-protein-hydroxyproline N-acetylglucosaminyltransferase activity"/>
    <property type="evidence" value="ECO:0007669"/>
    <property type="project" value="UniProtKB-EC"/>
</dbReference>
<reference evidence="3" key="1">
    <citation type="submission" date="2023-06" db="EMBL/GenBank/DDBJ databases">
        <title>Survivors Of The Sea: Transcriptome response of Skeletonema marinoi to long-term dormancy.</title>
        <authorList>
            <person name="Pinder M.I.M."/>
            <person name="Kourtchenko O."/>
            <person name="Robertson E.K."/>
            <person name="Larsson T."/>
            <person name="Maumus F."/>
            <person name="Osuna-Cruz C.M."/>
            <person name="Vancaester E."/>
            <person name="Stenow R."/>
            <person name="Vandepoele K."/>
            <person name="Ploug H."/>
            <person name="Bruchert V."/>
            <person name="Godhe A."/>
            <person name="Topel M."/>
        </authorList>
    </citation>
    <scope>NUCLEOTIDE SEQUENCE</scope>
    <source>
        <strain evidence="3">R05AC</strain>
    </source>
</reference>
<dbReference type="EC" id="2.4.1.229" evidence="3"/>
<comment type="caution">
    <text evidence="3">The sequence shown here is derived from an EMBL/GenBank/DDBJ whole genome shotgun (WGS) entry which is preliminary data.</text>
</comment>
<sequence>MEARSRRRNAPSSASGTNGHIGNGIYDVASGGGDSDNRSTARMERKAKRKHRVANARTRRRAGGGGRNNNTAAMCLISTVIFLLYFLVCLVFFSNLDSGEGEARGMRGLVKKTKEKLKKFRDKHRRGGAILAEEQEAIIDNSINKSNNENNNSNANNVSNNNSNVNNNVSKTTASGIPIGKWPVSIRDEEGMFEDVPHIGYAYMGKDVTMTVPRLWADDPVAIHQNKLMSRERALSIGTCVTPDPKTNSNMRGDKCPVSERTIFVAIASYRDWQCRDTVTSILSTAAHPERVRVGVVDQIVDGVDGSCDVPHVPCSDDPDQPICLYKNQIDVFQMDAELAVGPVFARHIGHRLYRGEYYAMQSDAHVTFTRGWDDDIISQMESTGDELAVLTTYLTDIVNSIDPMTGLSKRHTRPIMCNTEYEGGAQGKHLRHLSQPEGIPDIMGMPQLQPYFAAGFAFSRGHFVATVPYDMYQPMIFQGEEMSIGLRGFTVGYDYFAPERSVCFHSYAIGENSKARNKVPHFWEHAQAFKGTGIKAMKRLLGIVDMNPEVPRSEWDHSEEAKYGLGGARETSKFYDVIGIDVVKKTTQRHLCQFVHNKMHKQFMKSLRPDGMGIDYGQIDFKWVDPRPNDE</sequence>
<dbReference type="InterPro" id="IPR021067">
    <property type="entry name" value="Glycosyltransferase"/>
</dbReference>
<keyword evidence="2" id="KW-1133">Transmembrane helix</keyword>
<evidence type="ECO:0000313" key="3">
    <source>
        <dbReference type="EMBL" id="KAK1736557.1"/>
    </source>
</evidence>
<dbReference type="PANTHER" id="PTHR34496">
    <property type="entry name" value="GLCNAC TRANSFERASE-RELATED"/>
    <property type="match status" value="1"/>
</dbReference>
<evidence type="ECO:0000256" key="1">
    <source>
        <dbReference type="SAM" id="MobiDB-lite"/>
    </source>
</evidence>
<feature type="region of interest" description="Disordered" evidence="1">
    <location>
        <begin position="1"/>
        <end position="69"/>
    </location>
</feature>
<evidence type="ECO:0000313" key="4">
    <source>
        <dbReference type="Proteomes" id="UP001224775"/>
    </source>
</evidence>
<dbReference type="AlphaFoldDB" id="A0AAD9D797"/>
<keyword evidence="2" id="KW-0472">Membrane</keyword>
<evidence type="ECO:0000256" key="2">
    <source>
        <dbReference type="SAM" id="Phobius"/>
    </source>
</evidence>
<feature type="compositionally biased region" description="Basic and acidic residues" evidence="1">
    <location>
        <begin position="35"/>
        <end position="44"/>
    </location>
</feature>